<feature type="transmembrane region" description="Helical" evidence="1">
    <location>
        <begin position="112"/>
        <end position="138"/>
    </location>
</feature>
<proteinExistence type="predicted"/>
<keyword evidence="1" id="KW-0812">Transmembrane</keyword>
<dbReference type="Proteomes" id="UP000245638">
    <property type="component" value="Unassembled WGS sequence"/>
</dbReference>
<feature type="transmembrane region" description="Helical" evidence="1">
    <location>
        <begin position="197"/>
        <end position="220"/>
    </location>
</feature>
<reference evidence="2 3" key="1">
    <citation type="journal article" date="2015" name="Appl. Environ. Microbiol.">
        <title>Nanoarchaeota, Their Sulfolobales Host, and Nanoarchaeota Virus Distribution across Yellowstone National Park Hot Springs.</title>
        <authorList>
            <person name="Munson-McGee J.H."/>
            <person name="Field E.K."/>
            <person name="Bateson M."/>
            <person name="Rooney C."/>
            <person name="Stepanauskas R."/>
            <person name="Young M.J."/>
        </authorList>
    </citation>
    <scope>NUCLEOTIDE SEQUENCE [LARGE SCALE GENOMIC DNA]</scope>
    <source>
        <strain evidence="2">SCGC AC-742_N10</strain>
    </source>
</reference>
<feature type="transmembrane region" description="Helical" evidence="1">
    <location>
        <begin position="145"/>
        <end position="163"/>
    </location>
</feature>
<evidence type="ECO:0008006" key="4">
    <source>
        <dbReference type="Google" id="ProtNLM"/>
    </source>
</evidence>
<keyword evidence="1" id="KW-1133">Transmembrane helix</keyword>
<dbReference type="PANTHER" id="PTHR37305:SF1">
    <property type="entry name" value="MEMBRANE PROTEIN"/>
    <property type="match status" value="1"/>
</dbReference>
<gene>
    <name evidence="2" type="ORF">DDW13_03055</name>
</gene>
<feature type="transmembrane region" description="Helical" evidence="1">
    <location>
        <begin position="38"/>
        <end position="55"/>
    </location>
</feature>
<evidence type="ECO:0000256" key="1">
    <source>
        <dbReference type="SAM" id="Phobius"/>
    </source>
</evidence>
<sequence length="227" mass="25479">MIPLALAISLINTFLIQFHVVAKPPSVYFFTEANLGYAEILYILIASMFAGDLVSRDFQKEGLFLLTQPISRRKLFFAKFLSALTVSIIAVTVYLFGSFITAYLLYKDIIPSWYQIILISFLAVTALLSLVTLFSAVIKSPTMSITLSVFLLLILFPLAQQILQDVNKTPLFLITYAMQIITNLAQPPPQDSSQPTIFQSLEVFIAYIILGLALSIIIYYKRELTEA</sequence>
<dbReference type="EMBL" id="QEFD01000098">
    <property type="protein sequence ID" value="PVU76440.1"/>
    <property type="molecule type" value="Genomic_DNA"/>
</dbReference>
<dbReference type="Pfam" id="PF12679">
    <property type="entry name" value="ABC2_membrane_2"/>
    <property type="match status" value="1"/>
</dbReference>
<comment type="caution">
    <text evidence="2">The sequence shown here is derived from an EMBL/GenBank/DDBJ whole genome shotgun (WGS) entry which is preliminary data.</text>
</comment>
<feature type="transmembrane region" description="Helical" evidence="1">
    <location>
        <begin position="76"/>
        <end position="106"/>
    </location>
</feature>
<organism evidence="2 3">
    <name type="scientific">Acidianus hospitalis</name>
    <dbReference type="NCBI Taxonomy" id="563177"/>
    <lineage>
        <taxon>Archaea</taxon>
        <taxon>Thermoproteota</taxon>
        <taxon>Thermoprotei</taxon>
        <taxon>Sulfolobales</taxon>
        <taxon>Sulfolobaceae</taxon>
        <taxon>Acidianus</taxon>
    </lineage>
</organism>
<evidence type="ECO:0000313" key="3">
    <source>
        <dbReference type="Proteomes" id="UP000245638"/>
    </source>
</evidence>
<dbReference type="PANTHER" id="PTHR37305">
    <property type="entry name" value="INTEGRAL MEMBRANE PROTEIN-RELATED"/>
    <property type="match status" value="1"/>
</dbReference>
<protein>
    <recommendedName>
        <fullName evidence="4">ABC transporter permease</fullName>
    </recommendedName>
</protein>
<dbReference type="GO" id="GO:0005886">
    <property type="term" value="C:plasma membrane"/>
    <property type="evidence" value="ECO:0007669"/>
    <property type="project" value="UniProtKB-SubCell"/>
</dbReference>
<accession>A0A2T9X8M9</accession>
<evidence type="ECO:0000313" key="2">
    <source>
        <dbReference type="EMBL" id="PVU76440.1"/>
    </source>
</evidence>
<dbReference type="AlphaFoldDB" id="A0A2T9X8M9"/>
<name>A0A2T9X8M9_9CREN</name>
<keyword evidence="1" id="KW-0472">Membrane</keyword>
<dbReference type="GO" id="GO:0140359">
    <property type="term" value="F:ABC-type transporter activity"/>
    <property type="evidence" value="ECO:0007669"/>
    <property type="project" value="InterPro"/>
</dbReference>